<evidence type="ECO:0000256" key="1">
    <source>
        <dbReference type="SAM" id="MobiDB-lite"/>
    </source>
</evidence>
<evidence type="ECO:0000259" key="2">
    <source>
        <dbReference type="Pfam" id="PF09820"/>
    </source>
</evidence>
<dbReference type="Proteomes" id="UP000193944">
    <property type="component" value="Unassembled WGS sequence"/>
</dbReference>
<dbReference type="AlphaFoldDB" id="A0A1Y1VU57"/>
<dbReference type="SUPFAM" id="SSF52540">
    <property type="entry name" value="P-loop containing nucleoside triphosphate hydrolases"/>
    <property type="match status" value="1"/>
</dbReference>
<dbReference type="InterPro" id="IPR027417">
    <property type="entry name" value="P-loop_NTPase"/>
</dbReference>
<evidence type="ECO:0000313" key="3">
    <source>
        <dbReference type="EMBL" id="ORX64713.1"/>
    </source>
</evidence>
<dbReference type="OrthoDB" id="2142109at2759"/>
<gene>
    <name evidence="3" type="ORF">BCR32DRAFT_297968</name>
</gene>
<feature type="region of interest" description="Disordered" evidence="1">
    <location>
        <begin position="590"/>
        <end position="612"/>
    </location>
</feature>
<dbReference type="EMBL" id="MCFG01000503">
    <property type="protein sequence ID" value="ORX64713.1"/>
    <property type="molecule type" value="Genomic_DNA"/>
</dbReference>
<dbReference type="Pfam" id="PF09820">
    <property type="entry name" value="AAA-ATPase_like"/>
    <property type="match status" value="1"/>
</dbReference>
<reference evidence="3 4" key="1">
    <citation type="submission" date="2016-08" db="EMBL/GenBank/DDBJ databases">
        <title>A Parts List for Fungal Cellulosomes Revealed by Comparative Genomics.</title>
        <authorList>
            <consortium name="DOE Joint Genome Institute"/>
            <person name="Haitjema C.H."/>
            <person name="Gilmore S.P."/>
            <person name="Henske J.K."/>
            <person name="Solomon K.V."/>
            <person name="De Groot R."/>
            <person name="Kuo A."/>
            <person name="Mondo S.J."/>
            <person name="Salamov A.A."/>
            <person name="Labutti K."/>
            <person name="Zhao Z."/>
            <person name="Chiniquy J."/>
            <person name="Barry K."/>
            <person name="Brewer H.M."/>
            <person name="Purvine S.O."/>
            <person name="Wright A.T."/>
            <person name="Boxma B."/>
            <person name="Van Alen T."/>
            <person name="Hackstein J.H."/>
            <person name="Baker S.E."/>
            <person name="Grigoriev I.V."/>
            <person name="O'Malley M.A."/>
        </authorList>
    </citation>
    <scope>NUCLEOTIDE SEQUENCE [LARGE SCALE GENOMIC DNA]</scope>
    <source>
        <strain evidence="3 4">S4</strain>
    </source>
</reference>
<accession>A0A1Y1VU57</accession>
<dbReference type="PANTHER" id="PTHR34825">
    <property type="entry name" value="CONSERVED PROTEIN, WITH A WEAK D-GALACTARATE DEHYDRATASE/ALTRONATE HYDROLASE DOMAIN"/>
    <property type="match status" value="1"/>
</dbReference>
<evidence type="ECO:0000313" key="4">
    <source>
        <dbReference type="Proteomes" id="UP000193944"/>
    </source>
</evidence>
<dbReference type="PANTHER" id="PTHR34825:SF1">
    <property type="entry name" value="AAA-ATPASE-LIKE DOMAIN-CONTAINING PROTEIN"/>
    <property type="match status" value="1"/>
</dbReference>
<name>A0A1Y1VU57_9FUNG</name>
<feature type="compositionally biased region" description="Low complexity" evidence="1">
    <location>
        <begin position="593"/>
        <end position="603"/>
    </location>
</feature>
<comment type="caution">
    <text evidence="3">The sequence shown here is derived from an EMBL/GenBank/DDBJ whole genome shotgun (WGS) entry which is preliminary data.</text>
</comment>
<reference evidence="3 4" key="2">
    <citation type="submission" date="2016-08" db="EMBL/GenBank/DDBJ databases">
        <title>Pervasive Adenine N6-methylation of Active Genes in Fungi.</title>
        <authorList>
            <consortium name="DOE Joint Genome Institute"/>
            <person name="Mondo S.J."/>
            <person name="Dannebaum R.O."/>
            <person name="Kuo R.C."/>
            <person name="Labutti K."/>
            <person name="Haridas S."/>
            <person name="Kuo A."/>
            <person name="Salamov A."/>
            <person name="Ahrendt S.R."/>
            <person name="Lipzen A."/>
            <person name="Sullivan W."/>
            <person name="Andreopoulos W.B."/>
            <person name="Clum A."/>
            <person name="Lindquist E."/>
            <person name="Daum C."/>
            <person name="Ramamoorthy G.K."/>
            <person name="Gryganskyi A."/>
            <person name="Culley D."/>
            <person name="Magnuson J.K."/>
            <person name="James T.Y."/>
            <person name="O'Malley M.A."/>
            <person name="Stajich J.E."/>
            <person name="Spatafora J.W."/>
            <person name="Visel A."/>
            <person name="Grigoriev I.V."/>
        </authorList>
    </citation>
    <scope>NUCLEOTIDE SEQUENCE [LARGE SCALE GENOMIC DNA]</scope>
    <source>
        <strain evidence="3 4">S4</strain>
    </source>
</reference>
<dbReference type="STRING" id="1754192.A0A1Y1VU57"/>
<dbReference type="Gene3D" id="3.40.50.300">
    <property type="entry name" value="P-loop containing nucleotide triphosphate hydrolases"/>
    <property type="match status" value="1"/>
</dbReference>
<protein>
    <recommendedName>
        <fullName evidence="2">AAA-ATPase-like domain-containing protein</fullName>
    </recommendedName>
</protein>
<organism evidence="3 4">
    <name type="scientific">Anaeromyces robustus</name>
    <dbReference type="NCBI Taxonomy" id="1754192"/>
    <lineage>
        <taxon>Eukaryota</taxon>
        <taxon>Fungi</taxon>
        <taxon>Fungi incertae sedis</taxon>
        <taxon>Chytridiomycota</taxon>
        <taxon>Chytridiomycota incertae sedis</taxon>
        <taxon>Neocallimastigomycetes</taxon>
        <taxon>Neocallimastigales</taxon>
        <taxon>Neocallimastigaceae</taxon>
        <taxon>Anaeromyces</taxon>
    </lineage>
</organism>
<feature type="domain" description="AAA-ATPase-like" evidence="2">
    <location>
        <begin position="15"/>
        <end position="243"/>
    </location>
</feature>
<proteinExistence type="predicted"/>
<dbReference type="InterPro" id="IPR018631">
    <property type="entry name" value="AAA-ATPase-like_dom"/>
</dbReference>
<sequence>MGEYIDSCIAYNFELLYNSIYFVDKSNIIRELNKLLQTPKNCICITKPRRFGKTSIAALVIAYYSKSRKDKFKKIFDKLNISKHENADHLEENFEVSKISGNEIIHFRRENLTYEETQGKYYTIYIDFSENIKRYEDNGLKTYLLSIEKKIINELKSISTDFKNIIDEYSKNGSYFLNEYIKYLYIKTGEKFIFVIDEWDYMFNHKLFTVNERNYYLTYLKDLLKNKPYVAFAYMTGILPTAKGNSKSDLNFFNEFSMLEDDKYYKYFGFTEKEVKDLCKKKINSLKYKDIEEWYDGYISNNGEKIFNSWSIISAFENNKIRNYWKETGPIREVKKYINFNIHGVKDDFLRLVAGDKIKIKLRGYSAENKQSESENNNNNNNNNNRTEEVMKNEMYSSMVVYGFLTYNSKKNEIYIPNKELFEKFIIVLEETKDTQIYNNLKEISQEILDATLNKNNKEICNLLKKIPMEEVPKKFYYNPITLGFIVKYAYFDAKIKYNIEQEKEVGEDVVDFIFYPKDILNGIVIILELKIGKSAKDAIKQIYERQYYNGLREKGYKGKVLLVGININKKSKKYTYIIEEYNEIKNNKKRNNNINSDNNNIMIKRRKRKQN</sequence>
<keyword evidence="4" id="KW-1185">Reference proteome</keyword>